<dbReference type="InterPro" id="IPR011051">
    <property type="entry name" value="RmlC_Cupin_sf"/>
</dbReference>
<dbReference type="PANTHER" id="PTHR36440">
    <property type="entry name" value="PUTATIVE (AFU_ORTHOLOGUE AFUA_8G07350)-RELATED"/>
    <property type="match status" value="1"/>
</dbReference>
<sequence>MKRAPIVLPIRTGRSYAMPGMTAVFKADGPETSDAYCVSEWWLEAGADGPGPHFHEENDEVFVILSGTISLLVGEQWIDAQAGTTVIVPAGVMHDFRNRTGAEAGLLNVFVPGGFERQMPAILEWYDKN</sequence>
<dbReference type="Proteomes" id="UP000323258">
    <property type="component" value="Unassembled WGS sequence"/>
</dbReference>
<dbReference type="InterPro" id="IPR053146">
    <property type="entry name" value="QDO-like"/>
</dbReference>
<evidence type="ECO:0000313" key="2">
    <source>
        <dbReference type="EMBL" id="TYR32440.1"/>
    </source>
</evidence>
<dbReference type="Pfam" id="PF07883">
    <property type="entry name" value="Cupin_2"/>
    <property type="match status" value="1"/>
</dbReference>
<reference evidence="2 3" key="2">
    <citation type="submission" date="2019-09" db="EMBL/GenBank/DDBJ databases">
        <title>Mesorhizobium sp. MaA-C15 isolated from Microcystis aeruginosa.</title>
        <authorList>
            <person name="Jeong S.E."/>
            <person name="Jin H.M."/>
            <person name="Jeon C.O."/>
        </authorList>
    </citation>
    <scope>NUCLEOTIDE SEQUENCE [LARGE SCALE GENOMIC DNA]</scope>
    <source>
        <strain evidence="2 3">MaA-C15</strain>
    </source>
</reference>
<dbReference type="OrthoDB" id="6058at2"/>
<dbReference type="PANTHER" id="PTHR36440:SF1">
    <property type="entry name" value="PUTATIVE (AFU_ORTHOLOGUE AFUA_8G07350)-RELATED"/>
    <property type="match status" value="1"/>
</dbReference>
<dbReference type="RefSeq" id="WP_148914887.1">
    <property type="nucleotide sequence ID" value="NZ_VSZS01000062.1"/>
</dbReference>
<dbReference type="EMBL" id="VSZS01000062">
    <property type="protein sequence ID" value="TYR32440.1"/>
    <property type="molecule type" value="Genomic_DNA"/>
</dbReference>
<accession>A0A5D4H0S0</accession>
<dbReference type="InterPro" id="IPR013096">
    <property type="entry name" value="Cupin_2"/>
</dbReference>
<proteinExistence type="predicted"/>
<dbReference type="InterPro" id="IPR014710">
    <property type="entry name" value="RmlC-like_jellyroll"/>
</dbReference>
<name>A0A5D4H0S0_9HYPH</name>
<gene>
    <name evidence="2" type="ORF">FY036_11590</name>
</gene>
<evidence type="ECO:0000259" key="1">
    <source>
        <dbReference type="Pfam" id="PF07883"/>
    </source>
</evidence>
<protein>
    <submittedName>
        <fullName evidence="2">Cupin domain-containing protein</fullName>
    </submittedName>
</protein>
<dbReference type="Gene3D" id="2.60.120.10">
    <property type="entry name" value="Jelly Rolls"/>
    <property type="match status" value="1"/>
</dbReference>
<dbReference type="SUPFAM" id="SSF51182">
    <property type="entry name" value="RmlC-like cupins"/>
    <property type="match status" value="1"/>
</dbReference>
<comment type="caution">
    <text evidence="2">The sequence shown here is derived from an EMBL/GenBank/DDBJ whole genome shotgun (WGS) entry which is preliminary data.</text>
</comment>
<reference evidence="2 3" key="1">
    <citation type="submission" date="2019-08" db="EMBL/GenBank/DDBJ databases">
        <authorList>
            <person name="Seo Y.L."/>
        </authorList>
    </citation>
    <scope>NUCLEOTIDE SEQUENCE [LARGE SCALE GENOMIC DNA]</scope>
    <source>
        <strain evidence="2 3">MaA-C15</strain>
    </source>
</reference>
<organism evidence="2 3">
    <name type="scientific">Neoaquamicrobium microcysteis</name>
    <dbReference type="NCBI Taxonomy" id="2682781"/>
    <lineage>
        <taxon>Bacteria</taxon>
        <taxon>Pseudomonadati</taxon>
        <taxon>Pseudomonadota</taxon>
        <taxon>Alphaproteobacteria</taxon>
        <taxon>Hyphomicrobiales</taxon>
        <taxon>Phyllobacteriaceae</taxon>
        <taxon>Neoaquamicrobium</taxon>
    </lineage>
</organism>
<keyword evidence="3" id="KW-1185">Reference proteome</keyword>
<feature type="domain" description="Cupin type-2" evidence="1">
    <location>
        <begin position="43"/>
        <end position="110"/>
    </location>
</feature>
<dbReference type="AlphaFoldDB" id="A0A5D4H0S0"/>
<evidence type="ECO:0000313" key="3">
    <source>
        <dbReference type="Proteomes" id="UP000323258"/>
    </source>
</evidence>